<dbReference type="GeneID" id="27699687"/>
<feature type="compositionally biased region" description="Basic and acidic residues" evidence="1">
    <location>
        <begin position="75"/>
        <end position="85"/>
    </location>
</feature>
<dbReference type="EMBL" id="KN846988">
    <property type="protein sequence ID" value="KIW92910.1"/>
    <property type="molecule type" value="Genomic_DNA"/>
</dbReference>
<organism evidence="2 3">
    <name type="scientific">Cladophialophora bantiana (strain ATCC 10958 / CBS 173.52 / CDC B-1940 / NIH 8579)</name>
    <name type="common">Xylohypha bantiana</name>
    <dbReference type="NCBI Taxonomy" id="1442370"/>
    <lineage>
        <taxon>Eukaryota</taxon>
        <taxon>Fungi</taxon>
        <taxon>Dikarya</taxon>
        <taxon>Ascomycota</taxon>
        <taxon>Pezizomycotina</taxon>
        <taxon>Eurotiomycetes</taxon>
        <taxon>Chaetothyriomycetidae</taxon>
        <taxon>Chaetothyriales</taxon>
        <taxon>Herpotrichiellaceae</taxon>
        <taxon>Cladophialophora</taxon>
    </lineage>
</organism>
<evidence type="ECO:0000313" key="3">
    <source>
        <dbReference type="Proteomes" id="UP000053789"/>
    </source>
</evidence>
<accession>A0A0D2HPX3</accession>
<dbReference type="RefSeq" id="XP_016619579.1">
    <property type="nucleotide sequence ID" value="XM_016764497.1"/>
</dbReference>
<dbReference type="OrthoDB" id="4159272at2759"/>
<gene>
    <name evidence="2" type="ORF">Z519_06759</name>
</gene>
<reference evidence="2" key="1">
    <citation type="submission" date="2015-01" db="EMBL/GenBank/DDBJ databases">
        <title>The Genome Sequence of Cladophialophora bantiana CBS 173.52.</title>
        <authorList>
            <consortium name="The Broad Institute Genomics Platform"/>
            <person name="Cuomo C."/>
            <person name="de Hoog S."/>
            <person name="Gorbushina A."/>
            <person name="Stielow B."/>
            <person name="Teixiera M."/>
            <person name="Abouelleil A."/>
            <person name="Chapman S.B."/>
            <person name="Priest M."/>
            <person name="Young S.K."/>
            <person name="Wortman J."/>
            <person name="Nusbaum C."/>
            <person name="Birren B."/>
        </authorList>
    </citation>
    <scope>NUCLEOTIDE SEQUENCE [LARGE SCALE GENOMIC DNA]</scope>
    <source>
        <strain evidence="2">CBS 173.52</strain>
    </source>
</reference>
<evidence type="ECO:0000313" key="2">
    <source>
        <dbReference type="EMBL" id="KIW92910.1"/>
    </source>
</evidence>
<protein>
    <recommendedName>
        <fullName evidence="4">Myb-like domain-containing protein</fullName>
    </recommendedName>
</protein>
<name>A0A0D2HPX3_CLAB1</name>
<dbReference type="AlphaFoldDB" id="A0A0D2HPX3"/>
<evidence type="ECO:0008006" key="4">
    <source>
        <dbReference type="Google" id="ProtNLM"/>
    </source>
</evidence>
<sequence>MPYQWTAERERRMLLFAISSANLRPSADTWQRVAALLGEGLTASAVSQKYYKLRHEMEKMLKDQGALTPTTPTKRKAEDEDEKKTPPSKRARKPKQKSFDGIPFTQEPDSPQKVKYEDIAVSGLDSFHNYDAHFTPTTFFPAVNMGELMNGQRSGNSSSRSFMA</sequence>
<dbReference type="Proteomes" id="UP000053789">
    <property type="component" value="Unassembled WGS sequence"/>
</dbReference>
<dbReference type="VEuPathDB" id="FungiDB:Z519_06759"/>
<evidence type="ECO:0000256" key="1">
    <source>
        <dbReference type="SAM" id="MobiDB-lite"/>
    </source>
</evidence>
<feature type="region of interest" description="Disordered" evidence="1">
    <location>
        <begin position="61"/>
        <end position="115"/>
    </location>
</feature>
<keyword evidence="3" id="KW-1185">Reference proteome</keyword>
<dbReference type="HOGENOM" id="CLU_085117_0_0_1"/>
<feature type="compositionally biased region" description="Basic residues" evidence="1">
    <location>
        <begin position="86"/>
        <end position="96"/>
    </location>
</feature>
<proteinExistence type="predicted"/>